<dbReference type="InterPro" id="IPR045860">
    <property type="entry name" value="Snake_toxin-like_sf"/>
</dbReference>
<gene>
    <name evidence="1" type="ORF">HFQ381_LOCUS19183</name>
</gene>
<dbReference type="SUPFAM" id="SSF57302">
    <property type="entry name" value="Snake toxin-like"/>
    <property type="match status" value="1"/>
</dbReference>
<comment type="caution">
    <text evidence="1">The sequence shown here is derived from an EMBL/GenBank/DDBJ whole genome shotgun (WGS) entry which is preliminary data.</text>
</comment>
<evidence type="ECO:0000313" key="1">
    <source>
        <dbReference type="EMBL" id="CAF4387695.1"/>
    </source>
</evidence>
<sequence length="252" mass="27722">MVEGDEGSYFRSICTGRCGFDYGNNYFNYLVPNRYIQGGDVITHTPDDNRIFHPKKKEKNNVIHDKADFPGLEVFEIKDRPAGVMPYGGGIGIGGGSNDMIVEENRIIIKNIFNENVLGIKIFSKNKTNEIDLFPITNYLLKASSQFSTVTCYECTNCTDPFLSTSSSVSTTSSCNACYKMTVTIAYAPYIYVLRKCVAACIETSQTFGGGSVTSNCCAANLCNGSSTIKFSTPSCLLLLIFIVLNFIRSVF</sequence>
<dbReference type="InterPro" id="IPR029000">
    <property type="entry name" value="Cyclophilin-like_dom_sf"/>
</dbReference>
<dbReference type="SUPFAM" id="SSF50891">
    <property type="entry name" value="Cyclophilin-like"/>
    <property type="match status" value="1"/>
</dbReference>
<protein>
    <submittedName>
        <fullName evidence="1">Uncharacterized protein</fullName>
    </submittedName>
</protein>
<dbReference type="AlphaFoldDB" id="A0A820NJ29"/>
<accession>A0A820NJ29</accession>
<dbReference type="EMBL" id="CAJOBO010001536">
    <property type="protein sequence ID" value="CAF4387695.1"/>
    <property type="molecule type" value="Genomic_DNA"/>
</dbReference>
<name>A0A820NJ29_9BILA</name>
<dbReference type="Proteomes" id="UP000663851">
    <property type="component" value="Unassembled WGS sequence"/>
</dbReference>
<evidence type="ECO:0000313" key="2">
    <source>
        <dbReference type="Proteomes" id="UP000663851"/>
    </source>
</evidence>
<organism evidence="1 2">
    <name type="scientific">Rotaria socialis</name>
    <dbReference type="NCBI Taxonomy" id="392032"/>
    <lineage>
        <taxon>Eukaryota</taxon>
        <taxon>Metazoa</taxon>
        <taxon>Spiralia</taxon>
        <taxon>Gnathifera</taxon>
        <taxon>Rotifera</taxon>
        <taxon>Eurotatoria</taxon>
        <taxon>Bdelloidea</taxon>
        <taxon>Philodinida</taxon>
        <taxon>Philodinidae</taxon>
        <taxon>Rotaria</taxon>
    </lineage>
</organism>
<proteinExistence type="predicted"/>
<reference evidence="1" key="1">
    <citation type="submission" date="2021-02" db="EMBL/GenBank/DDBJ databases">
        <authorList>
            <person name="Nowell W R."/>
        </authorList>
    </citation>
    <scope>NUCLEOTIDE SEQUENCE</scope>
</reference>